<dbReference type="VEuPathDB" id="FungiDB:P175DRAFT_0501228"/>
<dbReference type="CDD" id="cd12148">
    <property type="entry name" value="fungal_TF_MHR"/>
    <property type="match status" value="1"/>
</dbReference>
<reference evidence="4 5" key="1">
    <citation type="journal article" date="2018" name="Proc. Natl. Acad. Sci. U.S.A.">
        <title>Linking secondary metabolites to gene clusters through genome sequencing of six diverse Aspergillus species.</title>
        <authorList>
            <person name="Kaerboelling I."/>
            <person name="Vesth T.C."/>
            <person name="Frisvad J.C."/>
            <person name="Nybo J.L."/>
            <person name="Theobald S."/>
            <person name="Kuo A."/>
            <person name="Bowyer P."/>
            <person name="Matsuda Y."/>
            <person name="Mondo S."/>
            <person name="Lyhne E.K."/>
            <person name="Kogle M.E."/>
            <person name="Clum A."/>
            <person name="Lipzen A."/>
            <person name="Salamov A."/>
            <person name="Ngan C.Y."/>
            <person name="Daum C."/>
            <person name="Chiniquy J."/>
            <person name="Barry K."/>
            <person name="LaButti K."/>
            <person name="Haridas S."/>
            <person name="Simmons B.A."/>
            <person name="Magnuson J.K."/>
            <person name="Mortensen U.H."/>
            <person name="Larsen T.O."/>
            <person name="Grigoriev I.V."/>
            <person name="Baker S.E."/>
            <person name="Andersen M.R."/>
        </authorList>
    </citation>
    <scope>NUCLEOTIDE SEQUENCE [LARGE SCALE GENOMIC DNA]</scope>
    <source>
        <strain evidence="4 5">IBT 24754</strain>
    </source>
</reference>
<dbReference type="GO" id="GO:0003677">
    <property type="term" value="F:DNA binding"/>
    <property type="evidence" value="ECO:0007669"/>
    <property type="project" value="InterPro"/>
</dbReference>
<proteinExistence type="predicted"/>
<evidence type="ECO:0000313" key="4">
    <source>
        <dbReference type="EMBL" id="PTU20604.1"/>
    </source>
</evidence>
<dbReference type="Proteomes" id="UP000244073">
    <property type="component" value="Unassembled WGS sequence"/>
</dbReference>
<organism evidence="4 5">
    <name type="scientific">Aspergillus ochraceoroseus IBT 24754</name>
    <dbReference type="NCBI Taxonomy" id="1392256"/>
    <lineage>
        <taxon>Eukaryota</taxon>
        <taxon>Fungi</taxon>
        <taxon>Dikarya</taxon>
        <taxon>Ascomycota</taxon>
        <taxon>Pezizomycotina</taxon>
        <taxon>Eurotiomycetes</taxon>
        <taxon>Eurotiomycetidae</taxon>
        <taxon>Eurotiales</taxon>
        <taxon>Aspergillaceae</taxon>
        <taxon>Aspergillus</taxon>
        <taxon>Aspergillus subgen. Nidulantes</taxon>
    </lineage>
</organism>
<feature type="region of interest" description="Disordered" evidence="2">
    <location>
        <begin position="301"/>
        <end position="329"/>
    </location>
</feature>
<keyword evidence="1" id="KW-0539">Nucleus</keyword>
<dbReference type="GeneID" id="63814001"/>
<evidence type="ECO:0000259" key="3">
    <source>
        <dbReference type="SMART" id="SM00906"/>
    </source>
</evidence>
<feature type="domain" description="Xylanolytic transcriptional activator regulatory" evidence="3">
    <location>
        <begin position="208"/>
        <end position="284"/>
    </location>
</feature>
<protein>
    <recommendedName>
        <fullName evidence="3">Xylanolytic transcriptional activator regulatory domain-containing protein</fullName>
    </recommendedName>
</protein>
<feature type="compositionally biased region" description="Polar residues" evidence="2">
    <location>
        <begin position="404"/>
        <end position="414"/>
    </location>
</feature>
<dbReference type="AlphaFoldDB" id="A0A2T5LWE4"/>
<evidence type="ECO:0000313" key="5">
    <source>
        <dbReference type="Proteomes" id="UP000244073"/>
    </source>
</evidence>
<name>A0A2T5LWE4_9EURO</name>
<dbReference type="GO" id="GO:0003700">
    <property type="term" value="F:DNA-binding transcription factor activity"/>
    <property type="evidence" value="ECO:0007669"/>
    <property type="project" value="InterPro"/>
</dbReference>
<dbReference type="PANTHER" id="PTHR46910">
    <property type="entry name" value="TRANSCRIPTION FACTOR PDR1"/>
    <property type="match status" value="1"/>
</dbReference>
<feature type="compositionally biased region" description="Polar residues" evidence="2">
    <location>
        <begin position="301"/>
        <end position="312"/>
    </location>
</feature>
<dbReference type="InterPro" id="IPR050987">
    <property type="entry name" value="AtrR-like"/>
</dbReference>
<dbReference type="RefSeq" id="XP_040751996.1">
    <property type="nucleotide sequence ID" value="XM_040897119.1"/>
</dbReference>
<dbReference type="GO" id="GO:0008270">
    <property type="term" value="F:zinc ion binding"/>
    <property type="evidence" value="ECO:0007669"/>
    <property type="project" value="InterPro"/>
</dbReference>
<feature type="compositionally biased region" description="Basic and acidic residues" evidence="2">
    <location>
        <begin position="318"/>
        <end position="329"/>
    </location>
</feature>
<gene>
    <name evidence="4" type="ORF">P175DRAFT_0501228</name>
</gene>
<dbReference type="GO" id="GO:0006351">
    <property type="term" value="P:DNA-templated transcription"/>
    <property type="evidence" value="ECO:0007669"/>
    <property type="project" value="InterPro"/>
</dbReference>
<comment type="caution">
    <text evidence="4">The sequence shown here is derived from an EMBL/GenBank/DDBJ whole genome shotgun (WGS) entry which is preliminary data.</text>
</comment>
<dbReference type="SMART" id="SM00906">
    <property type="entry name" value="Fungal_trans"/>
    <property type="match status" value="1"/>
</dbReference>
<dbReference type="PANTHER" id="PTHR46910:SF9">
    <property type="entry name" value="MISCELLANEOUS ZN(II)2CYS6 TRANSCRIPTION FACTOR (EUROFUNG)"/>
    <property type="match status" value="1"/>
</dbReference>
<feature type="region of interest" description="Disordered" evidence="2">
    <location>
        <begin position="381"/>
        <end position="414"/>
    </location>
</feature>
<dbReference type="Pfam" id="PF04082">
    <property type="entry name" value="Fungal_trans"/>
    <property type="match status" value="1"/>
</dbReference>
<accession>A0A2T5LWE4</accession>
<dbReference type="InterPro" id="IPR007219">
    <property type="entry name" value="XnlR_reg_dom"/>
</dbReference>
<sequence>MATPEIGSLTAHSPQESQFVGSSSGVFFINTVRQAFFSSSGEFPPPEDTLVGSESTPHPYAQEETPVSQWQYDPTVAGVLGHAPPQSLARDLMMVYFKVWHPLFPFLHGPTFLNAMELLYSQDQTQTAPRSSLAHNTPWTTIFQCVFHLATLVRPDLQLPPECRIQPPLSASMHSLLCPLTARHNLLTLQALLASQLYLVATMSLRTASTVGGCMLRSMLHAGLHRCPFRYRELSTSSQHRHLRKRIFWSAYALDRYLSQALGLPLGIQDSDIDVCAPGCPELHRPLQHTPSRHHQVQATFTSASQPTTPSAYSVAASEHDKEKEKEKRELPFASYVQSGKITGEALELFHKTIFARSISQTSVLVLTTSVHKWWNSLDLPPPPPPSLQPTSSPRPSALRTIDKSASSRNSNIETDPPFNYTPFFTILYQHLILLINRPSLSLPPNTPEFASSLQSCISAARHILLALKAQRDAGQALFWPGFLSAAWMAGLVLAFACQLGQYVLERGCLYVLPPSSFLSSSPTPTRKVATTNQSINQYHFKANTTPTPTHTHTSIPSLKRNLLLSTLPQNHVVAMGTRQTLPHRVIAPASGGFKTRPGLCCCCCCFFEFPQCHHHHHHYKHQLHCHQCSEQGHPCRYKCGRRFLPPGLIFFCLCCFLWRSQTAKAECWRFGVSSPQAKNLLGAAE</sequence>
<dbReference type="OrthoDB" id="10261637at2759"/>
<dbReference type="EMBL" id="MSFN02000004">
    <property type="protein sequence ID" value="PTU20604.1"/>
    <property type="molecule type" value="Genomic_DNA"/>
</dbReference>
<evidence type="ECO:0000256" key="1">
    <source>
        <dbReference type="ARBA" id="ARBA00023242"/>
    </source>
</evidence>
<evidence type="ECO:0000256" key="2">
    <source>
        <dbReference type="SAM" id="MobiDB-lite"/>
    </source>
</evidence>
<feature type="region of interest" description="Disordered" evidence="2">
    <location>
        <begin position="41"/>
        <end position="61"/>
    </location>
</feature>